<dbReference type="SUPFAM" id="SSF53271">
    <property type="entry name" value="PRTase-like"/>
    <property type="match status" value="1"/>
</dbReference>
<proteinExistence type="inferred from homology"/>
<dbReference type="Proteomes" id="UP000595349">
    <property type="component" value="Chromosome"/>
</dbReference>
<evidence type="ECO:0000256" key="1">
    <source>
        <dbReference type="ARBA" id="ARBA00008007"/>
    </source>
</evidence>
<dbReference type="InterPro" id="IPR051910">
    <property type="entry name" value="ComF/GntX_DNA_util-trans"/>
</dbReference>
<accession>A0A7T7CH04</accession>
<name>A0A7T7CH04_9BACI</name>
<dbReference type="AlphaFoldDB" id="A0A7T7CH04"/>
<sequence>MLARNVSLFSYDDHLQALISTYKYRGDVALAHVFTDTLKRTYRKNFKGAIPVPIPLSEERLLERGFNQAAVLAEQLPVAYNACLVRTVNEDKQSKQSRRGRLRGYVRPFSFQGDAACVADKHMLLIDDIYTTGSTLRKAAVPLLEQGAKQVSALTVARG</sequence>
<evidence type="ECO:0000313" key="4">
    <source>
        <dbReference type="Proteomes" id="UP000595349"/>
    </source>
</evidence>
<reference evidence="3 4" key="1">
    <citation type="submission" date="2020-06" db="EMBL/GenBank/DDBJ databases">
        <title>Genomic analysis of Salicibibacter sp. NKC21-4.</title>
        <authorList>
            <person name="Oh Y.J."/>
        </authorList>
    </citation>
    <scope>NUCLEOTIDE SEQUENCE [LARGE SCALE GENOMIC DNA]</scope>
    <source>
        <strain evidence="3 4">NKC21-4</strain>
    </source>
</reference>
<organism evidence="3 4">
    <name type="scientific">Salicibibacter cibi</name>
    <dbReference type="NCBI Taxonomy" id="2743001"/>
    <lineage>
        <taxon>Bacteria</taxon>
        <taxon>Bacillati</taxon>
        <taxon>Bacillota</taxon>
        <taxon>Bacilli</taxon>
        <taxon>Bacillales</taxon>
        <taxon>Bacillaceae</taxon>
        <taxon>Salicibibacter</taxon>
    </lineage>
</organism>
<comment type="similarity">
    <text evidence="1">Belongs to the ComF/GntX family.</text>
</comment>
<dbReference type="Pfam" id="PF00156">
    <property type="entry name" value="Pribosyltran"/>
    <property type="match status" value="1"/>
</dbReference>
<dbReference type="PANTHER" id="PTHR47505">
    <property type="entry name" value="DNA UTILIZATION PROTEIN YHGH"/>
    <property type="match status" value="1"/>
</dbReference>
<dbReference type="EMBL" id="CP054706">
    <property type="protein sequence ID" value="QQK81584.1"/>
    <property type="molecule type" value="Genomic_DNA"/>
</dbReference>
<dbReference type="InterPro" id="IPR000836">
    <property type="entry name" value="PRTase_dom"/>
</dbReference>
<dbReference type="Gene3D" id="3.40.50.2020">
    <property type="match status" value="1"/>
</dbReference>
<dbReference type="KEGG" id="scib:HUG20_17805"/>
<protein>
    <submittedName>
        <fullName evidence="3">ComF family protein</fullName>
    </submittedName>
</protein>
<dbReference type="PANTHER" id="PTHR47505:SF1">
    <property type="entry name" value="DNA UTILIZATION PROTEIN YHGH"/>
    <property type="match status" value="1"/>
</dbReference>
<evidence type="ECO:0000259" key="2">
    <source>
        <dbReference type="Pfam" id="PF00156"/>
    </source>
</evidence>
<evidence type="ECO:0000313" key="3">
    <source>
        <dbReference type="EMBL" id="QQK81584.1"/>
    </source>
</evidence>
<keyword evidence="4" id="KW-1185">Reference proteome</keyword>
<feature type="domain" description="Phosphoribosyltransferase" evidence="2">
    <location>
        <begin position="63"/>
        <end position="157"/>
    </location>
</feature>
<gene>
    <name evidence="3" type="ORF">HUG20_17805</name>
</gene>
<dbReference type="RefSeq" id="WP_200086038.1">
    <property type="nucleotide sequence ID" value="NZ_CP054706.1"/>
</dbReference>
<dbReference type="CDD" id="cd06223">
    <property type="entry name" value="PRTases_typeI"/>
    <property type="match status" value="1"/>
</dbReference>
<dbReference type="InterPro" id="IPR029057">
    <property type="entry name" value="PRTase-like"/>
</dbReference>